<dbReference type="Gene3D" id="3.40.220.10">
    <property type="entry name" value="Leucine Aminopeptidase, subunit E, domain 1"/>
    <property type="match status" value="1"/>
</dbReference>
<evidence type="ECO:0000259" key="1">
    <source>
        <dbReference type="Pfam" id="PF02789"/>
    </source>
</evidence>
<evidence type="ECO:0000313" key="2">
    <source>
        <dbReference type="EMBL" id="MDO6414206.1"/>
    </source>
</evidence>
<dbReference type="Pfam" id="PF02789">
    <property type="entry name" value="Peptidase_M17_N"/>
    <property type="match status" value="1"/>
</dbReference>
<proteinExistence type="predicted"/>
<evidence type="ECO:0000313" key="3">
    <source>
        <dbReference type="Proteomes" id="UP001169764"/>
    </source>
</evidence>
<sequence>MDKTPLPAAGDVAVIGEWQDFQIDVIAGDLSTTEADILVAAICGQLTNAAQLGPGIAPLDRALRGALARLRSDGIFSGRWGETLFLSAPPPPINAAGVLMLGLGPTGPDLQFHLRRALRSAADHAAGFGAAHAAFGPANLDTGSPRFNDIATARSLLRGVLDICGLRPGKLQRWSFVAPPTEFEVTADKYRMALEGLTDH</sequence>
<dbReference type="EMBL" id="JAUOTP010000003">
    <property type="protein sequence ID" value="MDO6414206.1"/>
    <property type="molecule type" value="Genomic_DNA"/>
</dbReference>
<keyword evidence="3" id="KW-1185">Reference proteome</keyword>
<gene>
    <name evidence="2" type="ORF">Q4F19_07415</name>
</gene>
<dbReference type="InterPro" id="IPR008283">
    <property type="entry name" value="Peptidase_M17_N"/>
</dbReference>
<name>A0ABT8Y7A3_9SPHN</name>
<protein>
    <submittedName>
        <fullName evidence="2">M17 family peptidase N-terminal domain-containing protein</fullName>
    </submittedName>
</protein>
<dbReference type="InterPro" id="IPR043472">
    <property type="entry name" value="Macro_dom-like"/>
</dbReference>
<feature type="domain" description="Peptidase M17 leucyl aminopeptidase N-terminal" evidence="1">
    <location>
        <begin position="51"/>
        <end position="145"/>
    </location>
</feature>
<comment type="caution">
    <text evidence="2">The sequence shown here is derived from an EMBL/GenBank/DDBJ whole genome shotgun (WGS) entry which is preliminary data.</text>
</comment>
<reference evidence="2" key="1">
    <citation type="submission" date="2023-07" db="EMBL/GenBank/DDBJ databases">
        <authorList>
            <person name="Kim M."/>
        </authorList>
    </citation>
    <scope>NUCLEOTIDE SEQUENCE</scope>
    <source>
        <strain evidence="2">BIUV-7</strain>
    </source>
</reference>
<dbReference type="Proteomes" id="UP001169764">
    <property type="component" value="Unassembled WGS sequence"/>
</dbReference>
<dbReference type="SUPFAM" id="SSF52949">
    <property type="entry name" value="Macro domain-like"/>
    <property type="match status" value="1"/>
</dbReference>
<organism evidence="2 3">
    <name type="scientific">Sphingomonas natans</name>
    <dbReference type="NCBI Taxonomy" id="3063330"/>
    <lineage>
        <taxon>Bacteria</taxon>
        <taxon>Pseudomonadati</taxon>
        <taxon>Pseudomonadota</taxon>
        <taxon>Alphaproteobacteria</taxon>
        <taxon>Sphingomonadales</taxon>
        <taxon>Sphingomonadaceae</taxon>
        <taxon>Sphingomonas</taxon>
    </lineage>
</organism>
<accession>A0ABT8Y7A3</accession>
<dbReference type="RefSeq" id="WP_303541232.1">
    <property type="nucleotide sequence ID" value="NZ_JAUOTP010000003.1"/>
</dbReference>